<protein>
    <submittedName>
        <fullName evidence="1">Uncharacterized protein</fullName>
    </submittedName>
</protein>
<name>A0A0V1AHT2_9BILA</name>
<dbReference type="EMBL" id="JYDQ01000001">
    <property type="protein sequence ID" value="KRY24025.1"/>
    <property type="molecule type" value="Genomic_DNA"/>
</dbReference>
<dbReference type="Proteomes" id="UP000054783">
    <property type="component" value="Unassembled WGS sequence"/>
</dbReference>
<evidence type="ECO:0000313" key="2">
    <source>
        <dbReference type="Proteomes" id="UP000054783"/>
    </source>
</evidence>
<dbReference type="OrthoDB" id="5918026at2759"/>
<dbReference type="STRING" id="990121.A0A0V1AHT2"/>
<comment type="caution">
    <text evidence="1">The sequence shown here is derived from an EMBL/GenBank/DDBJ whole genome shotgun (WGS) entry which is preliminary data.</text>
</comment>
<dbReference type="AlphaFoldDB" id="A0A0V1AHT2"/>
<sequence>MFLGAYHDLFQCHEFAKQERGFTEASDVLDFPTPGVYVVSALDQDSAYRITGFLLPPGATDKYRNEPLPQAGSFTSSTALLAHSSLNGGGPVLTGGFPFLSDSRFPDSIITIQQQSVSIVFIGNCEQGPPTMRYNKLLRPTQQPDAYVHPALQYSTSDLQLGPRPLQYKGLSDEAFWPQRKQISGQTAAYGWICSQTSLSKMPTDICLLLSNASFKDTQQLAAHADCYGCR</sequence>
<reference evidence="1 2" key="1">
    <citation type="submission" date="2015-01" db="EMBL/GenBank/DDBJ databases">
        <title>Evolution of Trichinella species and genotypes.</title>
        <authorList>
            <person name="Korhonen P.K."/>
            <person name="Edoardo P."/>
            <person name="Giuseppe L.R."/>
            <person name="Gasser R.B."/>
        </authorList>
    </citation>
    <scope>NUCLEOTIDE SEQUENCE [LARGE SCALE GENOMIC DNA]</scope>
    <source>
        <strain evidence="1">ISS2496</strain>
    </source>
</reference>
<keyword evidence="2" id="KW-1185">Reference proteome</keyword>
<evidence type="ECO:0000313" key="1">
    <source>
        <dbReference type="EMBL" id="KRY24025.1"/>
    </source>
</evidence>
<gene>
    <name evidence="1" type="ORF">T12_3583</name>
</gene>
<organism evidence="1 2">
    <name type="scientific">Trichinella patagoniensis</name>
    <dbReference type="NCBI Taxonomy" id="990121"/>
    <lineage>
        <taxon>Eukaryota</taxon>
        <taxon>Metazoa</taxon>
        <taxon>Ecdysozoa</taxon>
        <taxon>Nematoda</taxon>
        <taxon>Enoplea</taxon>
        <taxon>Dorylaimia</taxon>
        <taxon>Trichinellida</taxon>
        <taxon>Trichinellidae</taxon>
        <taxon>Trichinella</taxon>
    </lineage>
</organism>
<accession>A0A0V1AHT2</accession>
<proteinExistence type="predicted"/>